<dbReference type="GO" id="GO:0000178">
    <property type="term" value="C:exosome (RNase complex)"/>
    <property type="evidence" value="ECO:0007669"/>
    <property type="project" value="TreeGrafter"/>
</dbReference>
<dbReference type="InterPro" id="IPR019607">
    <property type="entry name" value="Putative_zinc-finger_domain"/>
</dbReference>
<protein>
    <recommendedName>
        <fullName evidence="2">Putative zinc-finger domain-containing protein</fullName>
    </recommendedName>
</protein>
<feature type="compositionally biased region" description="Basic and acidic residues" evidence="1">
    <location>
        <begin position="611"/>
        <end position="627"/>
    </location>
</feature>
<dbReference type="AlphaFoldDB" id="Q2H561"/>
<feature type="compositionally biased region" description="Polar residues" evidence="1">
    <location>
        <begin position="319"/>
        <end position="348"/>
    </location>
</feature>
<feature type="compositionally biased region" description="Low complexity" evidence="1">
    <location>
        <begin position="471"/>
        <end position="480"/>
    </location>
</feature>
<keyword evidence="4" id="KW-1185">Reference proteome</keyword>
<feature type="region of interest" description="Disordered" evidence="1">
    <location>
        <begin position="319"/>
        <end position="507"/>
    </location>
</feature>
<dbReference type="PANTHER" id="PTHR21563:SF3">
    <property type="entry name" value="ZINC FINGER C3H1 DOMAIN-CONTAINING PROTEIN"/>
    <property type="match status" value="1"/>
</dbReference>
<dbReference type="HOGENOM" id="CLU_006646_0_0_1"/>
<feature type="domain" description="Putative zinc-finger" evidence="2">
    <location>
        <begin position="1068"/>
        <end position="1087"/>
    </location>
</feature>
<evidence type="ECO:0000313" key="4">
    <source>
        <dbReference type="Proteomes" id="UP000001056"/>
    </source>
</evidence>
<feature type="compositionally biased region" description="Polar residues" evidence="1">
    <location>
        <begin position="670"/>
        <end position="685"/>
    </location>
</feature>
<dbReference type="eggNOG" id="KOG4839">
    <property type="taxonomic scope" value="Eukaryota"/>
</dbReference>
<feature type="region of interest" description="Disordered" evidence="1">
    <location>
        <begin position="755"/>
        <end position="870"/>
    </location>
</feature>
<dbReference type="OrthoDB" id="1922977at2759"/>
<feature type="compositionally biased region" description="Polar residues" evidence="1">
    <location>
        <begin position="852"/>
        <end position="868"/>
    </location>
</feature>
<dbReference type="EMBL" id="CH408031">
    <property type="protein sequence ID" value="EAQ89585.1"/>
    <property type="molecule type" value="Genomic_DNA"/>
</dbReference>
<gene>
    <name evidence="3" type="ORF">CHGG_06204</name>
</gene>
<dbReference type="InterPro" id="IPR039278">
    <property type="entry name" value="Red1"/>
</dbReference>
<feature type="compositionally biased region" description="Acidic residues" evidence="1">
    <location>
        <begin position="538"/>
        <end position="553"/>
    </location>
</feature>
<evidence type="ECO:0000256" key="1">
    <source>
        <dbReference type="SAM" id="MobiDB-lite"/>
    </source>
</evidence>
<name>Q2H561_CHAGB</name>
<dbReference type="PANTHER" id="PTHR21563">
    <property type="entry name" value="ZINC FINGER C3H1 DOMAIN-CONTAINING PROTEIN"/>
    <property type="match status" value="1"/>
</dbReference>
<dbReference type="InParanoid" id="Q2H561"/>
<organism evidence="3 4">
    <name type="scientific">Chaetomium globosum (strain ATCC 6205 / CBS 148.51 / DSM 1962 / NBRC 6347 / NRRL 1970)</name>
    <name type="common">Soil fungus</name>
    <dbReference type="NCBI Taxonomy" id="306901"/>
    <lineage>
        <taxon>Eukaryota</taxon>
        <taxon>Fungi</taxon>
        <taxon>Dikarya</taxon>
        <taxon>Ascomycota</taxon>
        <taxon>Pezizomycotina</taxon>
        <taxon>Sordariomycetes</taxon>
        <taxon>Sordariomycetidae</taxon>
        <taxon>Sordariales</taxon>
        <taxon>Chaetomiaceae</taxon>
        <taxon>Chaetomium</taxon>
    </lineage>
</organism>
<evidence type="ECO:0000259" key="2">
    <source>
        <dbReference type="Pfam" id="PF10650"/>
    </source>
</evidence>
<reference evidence="4" key="1">
    <citation type="journal article" date="2015" name="Genome Announc.">
        <title>Draft genome sequence of the cellulolytic fungus Chaetomium globosum.</title>
        <authorList>
            <person name="Cuomo C.A."/>
            <person name="Untereiner W.A."/>
            <person name="Ma L.-J."/>
            <person name="Grabherr M."/>
            <person name="Birren B.W."/>
        </authorList>
    </citation>
    <scope>NUCLEOTIDE SEQUENCE [LARGE SCALE GENOMIC DNA]</scope>
    <source>
        <strain evidence="4">ATCC 6205 / CBS 148.51 / DSM 1962 / NBRC 6347 / NRRL 1970</strain>
    </source>
</reference>
<feature type="compositionally biased region" description="Basic and acidic residues" evidence="1">
    <location>
        <begin position="705"/>
        <end position="715"/>
    </location>
</feature>
<feature type="compositionally biased region" description="Polar residues" evidence="1">
    <location>
        <begin position="448"/>
        <end position="470"/>
    </location>
</feature>
<feature type="region of interest" description="Disordered" evidence="1">
    <location>
        <begin position="97"/>
        <end position="117"/>
    </location>
</feature>
<feature type="compositionally biased region" description="Polar residues" evidence="1">
    <location>
        <begin position="246"/>
        <end position="268"/>
    </location>
</feature>
<dbReference type="OMA" id="PHNIRYS"/>
<dbReference type="Pfam" id="PF10650">
    <property type="entry name" value="zf-C3H1"/>
    <property type="match status" value="1"/>
</dbReference>
<evidence type="ECO:0000313" key="3">
    <source>
        <dbReference type="EMBL" id="EAQ89585.1"/>
    </source>
</evidence>
<sequence>MSQYPHPYGYSQYHGEYPPPPYAYPHPSGYPTPQTDPYNSSAAPIYHDATQAAFNMNMNSTHIPGLGVGGAVPHETHHSFSSSISPWAQPPGFSQFAPSGPPTQTSGSSPYNLHHPHLNATHNPKTGVQPLTQPVPTAAHPTAEVEMEEGELSEGQFEDLYEPREEDPVAPAQTIMSDSASYSPVPVTTSRFRSGNYRTPQPVEDKRAQPKSIQPVAGAPKPAVPGLEIVTQAPATQAPIIPSLNGGSTQIGNTVPTQQADPSSSFRSLQEAKKEAQKAILRLWPLGVKYQNYLDEGFDEKLIKNLFLDLRLDMPKTATITSAAPSKGAQQTEGNGTGSNKPGQPSDTRPQHAPIATKDSSAMSEQARKGEERKDRIARLLAAKAAKAPAAPNPSVPTPAQPKQTESTAQDEKTAPAPPSSAPPASATPASAPPKPKTWGEKERLISAENSRAPQISRSSKVPGQANGSHASSSAQATPSQPRPALPGLMLSASVPQNNPNQRKRPVASDFVEYSAVSAPTKRPFAQARKETSLIIDVSDESNDEEMDMDMDMDMGSPVDEALPIQSNGALGQRGPAVRDFPPLTDSFPPRQFSSPAPSVTPPGGRVNSKQRTELDLKEKAIQDMRRKIALAEAKRKVKQSSGGSVTPGQTGSESKDGDTLRLPVGRPTESMSSPHHSDGASGQLTPDAPSTRLSQPAETLPLDLRQRELSRDRIMSVQTPRVASLLTETMKRMQQLQAEQARLKAEIDNNVAEQKRLADELQALETAPPADNSQPNGLRSENDSGDSSSSGTANGTGDQQDEDFPLQTASFSADTQNDALSSTRSEPGGIGVASTIEDEVPEEGPQERLQEGSQGRSLSPSVTNLGTVESADVDFAERLSNTSAQVEELVPNDDMVQEDDGRRQGDAGIALVSSPESQPAENNTPPLNVPEQVDSSKADKTTPMELDSRSPSPEMPGPTSNVDLEFLGPLPDQISSAAQPRKAVQEIETDVSGEVHVVSSCISGASKLTQLQVNHRPTSQSENRLNFYESPLRYFHAYRFHPEYKNAVAGGLRSLTYSNRIDPEKELCPFELTGEQCPANCEYQHFGSISPPDDQILLELGNSDDYIGEQKSRFIQGLRELLQKFKAQKVKDFDTIARGIIEFRSQFLGDKSKVLRLEGVTL</sequence>
<feature type="region of interest" description="Disordered" evidence="1">
    <location>
        <begin position="533"/>
        <end position="721"/>
    </location>
</feature>
<accession>Q2H561</accession>
<feature type="compositionally biased region" description="Basic and acidic residues" evidence="1">
    <location>
        <begin position="935"/>
        <end position="949"/>
    </location>
</feature>
<feature type="compositionally biased region" description="Pro residues" evidence="1">
    <location>
        <begin position="391"/>
        <end position="400"/>
    </location>
</feature>
<dbReference type="STRING" id="306901.Q2H561"/>
<feature type="compositionally biased region" description="Polar residues" evidence="1">
    <location>
        <begin position="808"/>
        <end position="826"/>
    </location>
</feature>
<dbReference type="Proteomes" id="UP000001056">
    <property type="component" value="Unassembled WGS sequence"/>
</dbReference>
<feature type="compositionally biased region" description="Polar residues" evidence="1">
    <location>
        <begin position="915"/>
        <end position="927"/>
    </location>
</feature>
<proteinExistence type="predicted"/>
<dbReference type="VEuPathDB" id="FungiDB:CHGG_06204"/>
<dbReference type="RefSeq" id="XP_001222299.1">
    <property type="nucleotide sequence ID" value="XM_001222298.1"/>
</dbReference>
<feature type="region of interest" description="Disordered" evidence="1">
    <location>
        <begin position="883"/>
        <end position="960"/>
    </location>
</feature>
<feature type="region of interest" description="Disordered" evidence="1">
    <location>
        <begin position="180"/>
        <end position="219"/>
    </location>
</feature>
<feature type="compositionally biased region" description="Polar residues" evidence="1">
    <location>
        <begin position="640"/>
        <end position="653"/>
    </location>
</feature>
<dbReference type="GO" id="GO:0005634">
    <property type="term" value="C:nucleus"/>
    <property type="evidence" value="ECO:0007669"/>
    <property type="project" value="TreeGrafter"/>
</dbReference>
<dbReference type="GeneID" id="4390517"/>
<feature type="compositionally biased region" description="Basic and acidic residues" evidence="1">
    <location>
        <begin position="366"/>
        <end position="378"/>
    </location>
</feature>
<feature type="region of interest" description="Disordered" evidence="1">
    <location>
        <begin position="246"/>
        <end position="271"/>
    </location>
</feature>
<feature type="compositionally biased region" description="Polar residues" evidence="1">
    <location>
        <begin position="180"/>
        <end position="199"/>
    </location>
</feature>